<dbReference type="InterPro" id="IPR019887">
    <property type="entry name" value="Tscrpt_reg_AsnC/Lrp_C"/>
</dbReference>
<evidence type="ECO:0000256" key="1">
    <source>
        <dbReference type="ARBA" id="ARBA00023015"/>
    </source>
</evidence>
<keyword evidence="1" id="KW-0805">Transcription regulation</keyword>
<evidence type="ECO:0000256" key="3">
    <source>
        <dbReference type="ARBA" id="ARBA00023163"/>
    </source>
</evidence>
<reference evidence="5" key="1">
    <citation type="journal article" date="2014" name="Front. Microbiol.">
        <title>High frequency of phylogenetically diverse reductive dehalogenase-homologous genes in deep subseafloor sedimentary metagenomes.</title>
        <authorList>
            <person name="Kawai M."/>
            <person name="Futagami T."/>
            <person name="Toyoda A."/>
            <person name="Takaki Y."/>
            <person name="Nishi S."/>
            <person name="Hori S."/>
            <person name="Arai W."/>
            <person name="Tsubouchi T."/>
            <person name="Morono Y."/>
            <person name="Uchiyama I."/>
            <person name="Ito T."/>
            <person name="Fujiyama A."/>
            <person name="Inagaki F."/>
            <person name="Takami H."/>
        </authorList>
    </citation>
    <scope>NUCLEOTIDE SEQUENCE</scope>
    <source>
        <strain evidence="5">Expedition CK06-06</strain>
    </source>
</reference>
<dbReference type="PANTHER" id="PTHR30154">
    <property type="entry name" value="LEUCINE-RESPONSIVE REGULATORY PROTEIN"/>
    <property type="match status" value="1"/>
</dbReference>
<dbReference type="SMART" id="SM00344">
    <property type="entry name" value="HTH_ASNC"/>
    <property type="match status" value="1"/>
</dbReference>
<dbReference type="InterPro" id="IPR036390">
    <property type="entry name" value="WH_DNA-bd_sf"/>
</dbReference>
<dbReference type="Pfam" id="PF13404">
    <property type="entry name" value="HTH_AsnC-type"/>
    <property type="match status" value="1"/>
</dbReference>
<evidence type="ECO:0000259" key="4">
    <source>
        <dbReference type="PROSITE" id="PS50956"/>
    </source>
</evidence>
<dbReference type="GO" id="GO:0005829">
    <property type="term" value="C:cytosol"/>
    <property type="evidence" value="ECO:0007669"/>
    <property type="project" value="TreeGrafter"/>
</dbReference>
<dbReference type="PROSITE" id="PS50956">
    <property type="entry name" value="HTH_ASNC_2"/>
    <property type="match status" value="1"/>
</dbReference>
<dbReference type="PANTHER" id="PTHR30154:SF34">
    <property type="entry name" value="TRANSCRIPTIONAL REGULATOR AZLB"/>
    <property type="match status" value="1"/>
</dbReference>
<gene>
    <name evidence="5" type="ORF">S06H3_42293</name>
</gene>
<dbReference type="EMBL" id="BARV01026138">
    <property type="protein sequence ID" value="GAI37523.1"/>
    <property type="molecule type" value="Genomic_DNA"/>
</dbReference>
<dbReference type="AlphaFoldDB" id="X1N1T3"/>
<organism evidence="5">
    <name type="scientific">marine sediment metagenome</name>
    <dbReference type="NCBI Taxonomy" id="412755"/>
    <lineage>
        <taxon>unclassified sequences</taxon>
        <taxon>metagenomes</taxon>
        <taxon>ecological metagenomes</taxon>
    </lineage>
</organism>
<evidence type="ECO:0000313" key="5">
    <source>
        <dbReference type="EMBL" id="GAI37523.1"/>
    </source>
</evidence>
<proteinExistence type="predicted"/>
<keyword evidence="3" id="KW-0804">Transcription</keyword>
<dbReference type="Pfam" id="PF01037">
    <property type="entry name" value="AsnC_trans_reg"/>
    <property type="match status" value="1"/>
</dbReference>
<comment type="caution">
    <text evidence="5">The sequence shown here is derived from an EMBL/GenBank/DDBJ whole genome shotgun (WGS) entry which is preliminary data.</text>
</comment>
<name>X1N1T3_9ZZZZ</name>
<dbReference type="InterPro" id="IPR019888">
    <property type="entry name" value="Tscrpt_reg_AsnC-like"/>
</dbReference>
<keyword evidence="2" id="KW-0238">DNA-binding</keyword>
<dbReference type="SUPFAM" id="SSF54909">
    <property type="entry name" value="Dimeric alpha+beta barrel"/>
    <property type="match status" value="1"/>
</dbReference>
<protein>
    <recommendedName>
        <fullName evidence="4">HTH asnC-type domain-containing protein</fullName>
    </recommendedName>
</protein>
<dbReference type="Gene3D" id="1.10.10.10">
    <property type="entry name" value="Winged helix-like DNA-binding domain superfamily/Winged helix DNA-binding domain"/>
    <property type="match status" value="1"/>
</dbReference>
<dbReference type="InterPro" id="IPR011008">
    <property type="entry name" value="Dimeric_a/b-barrel"/>
</dbReference>
<dbReference type="Gene3D" id="3.30.70.920">
    <property type="match status" value="1"/>
</dbReference>
<evidence type="ECO:0000256" key="2">
    <source>
        <dbReference type="ARBA" id="ARBA00023125"/>
    </source>
</evidence>
<dbReference type="GO" id="GO:0043565">
    <property type="term" value="F:sequence-specific DNA binding"/>
    <property type="evidence" value="ECO:0007669"/>
    <property type="project" value="InterPro"/>
</dbReference>
<sequence length="169" mass="18989">MNNVMLILEIKMLDNLDLRIIQELEQDGRRRNVSLAKTLGVPESTVRNRISKLVKGGMIKVGAKVDPLRFGYTYISIVGLQVKQSDSRQVAEKLARSPNVYWVAVVTGRFDLIMIVMLRTPQELPDFMSSKVFSNPSISRSETFVCIDICKSPWMDVVGLSELLAGSRT</sequence>
<feature type="domain" description="HTH asnC-type" evidence="4">
    <location>
        <begin position="13"/>
        <end position="73"/>
    </location>
</feature>
<dbReference type="CDD" id="cd00090">
    <property type="entry name" value="HTH_ARSR"/>
    <property type="match status" value="1"/>
</dbReference>
<dbReference type="InterPro" id="IPR000485">
    <property type="entry name" value="AsnC-type_HTH_dom"/>
</dbReference>
<dbReference type="GO" id="GO:0043200">
    <property type="term" value="P:response to amino acid"/>
    <property type="evidence" value="ECO:0007669"/>
    <property type="project" value="TreeGrafter"/>
</dbReference>
<dbReference type="SUPFAM" id="SSF46785">
    <property type="entry name" value="Winged helix' DNA-binding domain"/>
    <property type="match status" value="1"/>
</dbReference>
<dbReference type="InterPro" id="IPR011991">
    <property type="entry name" value="ArsR-like_HTH"/>
</dbReference>
<dbReference type="PRINTS" id="PR00033">
    <property type="entry name" value="HTHASNC"/>
</dbReference>
<dbReference type="InterPro" id="IPR036388">
    <property type="entry name" value="WH-like_DNA-bd_sf"/>
</dbReference>
<accession>X1N1T3</accession>